<evidence type="ECO:0000313" key="2">
    <source>
        <dbReference type="EMBL" id="NKQ56437.1"/>
    </source>
</evidence>
<sequence>MTTASLPTPVSEAPVTARPRAPAIVAGVAFVVYAGWSVCLHRLYLRTGYDLGIFEQAVRSYAEGHWPVSDVKAPGFPLLGDHFHPIIAVLAPLYRLWPRPDTLLLAQAALFAISAVPVTRCAIRALGTARGTTLGVGYIFSCGLLSAVTFDFHEIAFAVPLLAFSIERLLRREWGAAVAFAAPLALVKEDLPMTVAAIGMYLVWRGQRRLGWATAVAGVLASVLLAKVVVPLINVQGQYAFAGRLTTPDPFDGLWLKLATLLLVLGPTLFTGLRSPVSILLLPTLAWRFLSSYPYYWGPGYHYSAVLMPIAFLAALDGLGRLGGRWRTAVPVCSALTALGVVAAMLPGAPPPRSERTAVQAALARIPDGATVAASSLFVPRLTSRCRVFYFPEQPNGTDPDWIVVTTPLADGPIPVPVQQSHLTELQHTSYFTVTRTNSVLLLRHR</sequence>
<accession>A0ABX1JDV7</accession>
<keyword evidence="3" id="KW-1185">Reference proteome</keyword>
<dbReference type="Proteomes" id="UP000715441">
    <property type="component" value="Unassembled WGS sequence"/>
</dbReference>
<feature type="transmembrane region" description="Helical" evidence="1">
    <location>
        <begin position="210"/>
        <end position="233"/>
    </location>
</feature>
<feature type="transmembrane region" description="Helical" evidence="1">
    <location>
        <begin position="328"/>
        <end position="346"/>
    </location>
</feature>
<feature type="transmembrane region" description="Helical" evidence="1">
    <location>
        <begin position="138"/>
        <end position="164"/>
    </location>
</feature>
<keyword evidence="1" id="KW-0472">Membrane</keyword>
<organism evidence="2 3">
    <name type="scientific">Amycolatopsis acididurans</name>
    <dbReference type="NCBI Taxonomy" id="2724524"/>
    <lineage>
        <taxon>Bacteria</taxon>
        <taxon>Bacillati</taxon>
        <taxon>Actinomycetota</taxon>
        <taxon>Actinomycetes</taxon>
        <taxon>Pseudonocardiales</taxon>
        <taxon>Pseudonocardiaceae</taxon>
        <taxon>Amycolatopsis</taxon>
    </lineage>
</organism>
<reference evidence="2 3" key="1">
    <citation type="submission" date="2020-04" db="EMBL/GenBank/DDBJ databases">
        <title>Novel species.</title>
        <authorList>
            <person name="Teo W.F.A."/>
            <person name="Lipun K."/>
            <person name="Srisuk N."/>
            <person name="Duangmal K."/>
        </authorList>
    </citation>
    <scope>NUCLEOTIDE SEQUENCE [LARGE SCALE GENOMIC DNA]</scope>
    <source>
        <strain evidence="2 3">K13G38</strain>
    </source>
</reference>
<feature type="transmembrane region" description="Helical" evidence="1">
    <location>
        <begin position="20"/>
        <end position="40"/>
    </location>
</feature>
<proteinExistence type="predicted"/>
<dbReference type="RefSeq" id="WP_168519469.1">
    <property type="nucleotide sequence ID" value="NZ_JAAXLS010000023.1"/>
</dbReference>
<evidence type="ECO:0000313" key="3">
    <source>
        <dbReference type="Proteomes" id="UP000715441"/>
    </source>
</evidence>
<feature type="transmembrane region" description="Helical" evidence="1">
    <location>
        <begin position="293"/>
        <end position="316"/>
    </location>
</feature>
<dbReference type="InterPro" id="IPR018650">
    <property type="entry name" value="STSV1_Orf64"/>
</dbReference>
<gene>
    <name evidence="2" type="ORF">HFP15_26525</name>
</gene>
<keyword evidence="1" id="KW-1133">Transmembrane helix</keyword>
<name>A0ABX1JDV7_9PSEU</name>
<comment type="caution">
    <text evidence="2">The sequence shown here is derived from an EMBL/GenBank/DDBJ whole genome shotgun (WGS) entry which is preliminary data.</text>
</comment>
<evidence type="ECO:0000256" key="1">
    <source>
        <dbReference type="SAM" id="Phobius"/>
    </source>
</evidence>
<dbReference type="EMBL" id="JAAXLS010000023">
    <property type="protein sequence ID" value="NKQ56437.1"/>
    <property type="molecule type" value="Genomic_DNA"/>
</dbReference>
<keyword evidence="1" id="KW-0812">Transmembrane</keyword>
<protein>
    <submittedName>
        <fullName evidence="2">DUF2079 domain-containing protein</fullName>
    </submittedName>
</protein>
<dbReference type="Pfam" id="PF09852">
    <property type="entry name" value="DUF2079"/>
    <property type="match status" value="1"/>
</dbReference>
<feature type="transmembrane region" description="Helical" evidence="1">
    <location>
        <begin position="254"/>
        <end position="273"/>
    </location>
</feature>